<feature type="transmembrane region" description="Helical" evidence="1">
    <location>
        <begin position="207"/>
        <end position="230"/>
    </location>
</feature>
<evidence type="ECO:0000313" key="2">
    <source>
        <dbReference type="EMBL" id="TGN76082.1"/>
    </source>
</evidence>
<dbReference type="Proteomes" id="UP000298513">
    <property type="component" value="Unassembled WGS sequence"/>
</dbReference>
<keyword evidence="1" id="KW-0812">Transmembrane</keyword>
<reference evidence="2 3" key="1">
    <citation type="submission" date="2019-04" db="EMBL/GenBank/DDBJ databases">
        <title>Streptomyces sp. nov. Bv016 isolated from bark of Buahinia variegata.</title>
        <authorList>
            <person name="Kanchanasin P."/>
            <person name="Tanasupawat S."/>
            <person name="Yuki M."/>
            <person name="Kudo T."/>
        </authorList>
    </citation>
    <scope>NUCLEOTIDE SEQUENCE [LARGE SCALE GENOMIC DNA]</scope>
    <source>
        <strain evidence="2 3">JCM 4765</strain>
    </source>
</reference>
<comment type="caution">
    <text evidence="2">The sequence shown here is derived from an EMBL/GenBank/DDBJ whole genome shotgun (WGS) entry which is preliminary data.</text>
</comment>
<feature type="transmembrane region" description="Helical" evidence="1">
    <location>
        <begin position="142"/>
        <end position="162"/>
    </location>
</feature>
<keyword evidence="1" id="KW-0472">Membrane</keyword>
<keyword evidence="3" id="KW-1185">Reference proteome</keyword>
<feature type="transmembrane region" description="Helical" evidence="1">
    <location>
        <begin position="60"/>
        <end position="79"/>
    </location>
</feature>
<sequence>MTTTTVPAAPEAPARTRHPLRAEALRGFPPLAGAAVLLLFGALLPPSADTWQGDWAKTAAQLHTALVIALPFAAAAGCWQGGRERRRRTEELWDTAVRAPLTRLLVSALPVALWVAVGYLLAVGLTTLTSWPYVRGDHPYLSLVPGDTAALMAATLVGHVVGRAARTPLAAPLLGVAGYAGLGTAVYQDAVSPLNPAVPAVDGFWPVWWQPLAMAAWTLGLAFALTLAYAARRRATALLPLAAALAAALLLSTGSGPWRPDPLAHRQVCDTSTTPAVCVNARYSGMLPQVRAALSGVTGKLHGVRSLPARWSDRGTEPRADEAALPMLTPFGWYAVRGRLMKPEQYAWEAVASLRGDCGKEPERVLLADDAVQAYLAPSPLQRDFDADDAKGDAAARARLRASQAARAKLAGMDEQRRRTWLSAYFAARAACDAEGVPSL</sequence>
<protein>
    <submittedName>
        <fullName evidence="2">Uncharacterized protein</fullName>
    </submittedName>
</protein>
<proteinExistence type="predicted"/>
<dbReference type="RefSeq" id="WP_135794072.1">
    <property type="nucleotide sequence ID" value="NZ_BNBQ01000001.1"/>
</dbReference>
<name>A0A4Z1D2H2_STRGP</name>
<evidence type="ECO:0000256" key="1">
    <source>
        <dbReference type="SAM" id="Phobius"/>
    </source>
</evidence>
<organism evidence="2 3">
    <name type="scientific">Streptomyces griseoluteus</name>
    <dbReference type="NCBI Taxonomy" id="29306"/>
    <lineage>
        <taxon>Bacteria</taxon>
        <taxon>Bacillati</taxon>
        <taxon>Actinomycetota</taxon>
        <taxon>Actinomycetes</taxon>
        <taxon>Kitasatosporales</taxon>
        <taxon>Streptomycetaceae</taxon>
        <taxon>Streptomyces</taxon>
    </lineage>
</organism>
<keyword evidence="1" id="KW-1133">Transmembrane helix</keyword>
<accession>A0A4Z1D2H2</accession>
<dbReference type="GeneID" id="91529356"/>
<gene>
    <name evidence="2" type="ORF">E5082_28145</name>
</gene>
<dbReference type="EMBL" id="SRRU01000012">
    <property type="protein sequence ID" value="TGN76082.1"/>
    <property type="molecule type" value="Genomic_DNA"/>
</dbReference>
<evidence type="ECO:0000313" key="3">
    <source>
        <dbReference type="Proteomes" id="UP000298513"/>
    </source>
</evidence>
<dbReference type="AlphaFoldDB" id="A0A4Z1D2H2"/>
<feature type="transmembrane region" description="Helical" evidence="1">
    <location>
        <begin position="27"/>
        <end position="48"/>
    </location>
</feature>
<feature type="transmembrane region" description="Helical" evidence="1">
    <location>
        <begin position="237"/>
        <end position="258"/>
    </location>
</feature>
<feature type="transmembrane region" description="Helical" evidence="1">
    <location>
        <begin position="100"/>
        <end position="122"/>
    </location>
</feature>
<feature type="transmembrane region" description="Helical" evidence="1">
    <location>
        <begin position="169"/>
        <end position="187"/>
    </location>
</feature>